<organism evidence="2 3">
    <name type="scientific">Wolfiporia cocos (strain MD-104)</name>
    <name type="common">Brown rot fungus</name>
    <dbReference type="NCBI Taxonomy" id="742152"/>
    <lineage>
        <taxon>Eukaryota</taxon>
        <taxon>Fungi</taxon>
        <taxon>Dikarya</taxon>
        <taxon>Basidiomycota</taxon>
        <taxon>Agaricomycotina</taxon>
        <taxon>Agaricomycetes</taxon>
        <taxon>Polyporales</taxon>
        <taxon>Phaeolaceae</taxon>
        <taxon>Wolfiporia</taxon>
    </lineage>
</organism>
<dbReference type="InterPro" id="IPR011009">
    <property type="entry name" value="Kinase-like_dom_sf"/>
</dbReference>
<name>A0A2H3JN17_WOLCO</name>
<feature type="region of interest" description="Disordered" evidence="1">
    <location>
        <begin position="1"/>
        <end position="48"/>
    </location>
</feature>
<dbReference type="Proteomes" id="UP000218811">
    <property type="component" value="Unassembled WGS sequence"/>
</dbReference>
<sequence length="634" mass="70465">MPASQLPSLATVSEATSTGSKRSRDGEDDKVSNRDGDGNKVSKRSRVEKKRDDLRKAILAAADSVDTSLKVWKELLDVIKGSFPNYDVRGARMCLVVWETTVVEARNENTVWDDRARDLLQRRLLVPDDMDGDGKVLLAKANATYSTFAEAQIAYLSCRPSPSELAKPNTWSKEQKTWDRFLCLRPAMRRGLPMPTLHTVFGTFQQEANATLPSNEHANEALRVAALLCASMGESFRDEDARGQMFLRKIGNFFRVGSWTTKFPIEPLADSSGSPDGILFIQFEEKIPGVIREDKWEPGSGGSDAYVQCARDYELLVKYLNEGAGRSEMKRTFLHHGAPTLLMSVIGPILIVAGGFYDGKSVTVEPLTRPCLMMEDDTDKRQQELAQVLYASFNAVRAFGSLLETPLSTTYAFGTPRVYPSFCRLDTGRETLLQFEERLIPVDTSHHLLFSGKCRDPSTSTWDKVAVKLVMNYGSEVHRFLAGHNLAPILYGSVAAVGAPTAYVMSLLGKEWITLFDYRSRLPSDASTFTNAITAGLNKVLEVLESKDYVHGDLRDNNIMILVDAERRPVLGAGQAQLRVIDFDWAGNAGEVQYPAQRNDSIEGWPGRAGDLIEAGHDRQLVKSWWPQLLPGQK</sequence>
<dbReference type="EMBL" id="KB467931">
    <property type="protein sequence ID" value="PCH37397.1"/>
    <property type="molecule type" value="Genomic_DNA"/>
</dbReference>
<keyword evidence="3" id="KW-1185">Reference proteome</keyword>
<proteinExistence type="predicted"/>
<gene>
    <name evidence="2" type="ORF">WOLCODRAFT_140840</name>
</gene>
<evidence type="ECO:0000313" key="2">
    <source>
        <dbReference type="EMBL" id="PCH37397.1"/>
    </source>
</evidence>
<reference evidence="2 3" key="1">
    <citation type="journal article" date="2012" name="Science">
        <title>The Paleozoic origin of enzymatic lignin decomposition reconstructed from 31 fungal genomes.</title>
        <authorList>
            <person name="Floudas D."/>
            <person name="Binder M."/>
            <person name="Riley R."/>
            <person name="Barry K."/>
            <person name="Blanchette R.A."/>
            <person name="Henrissat B."/>
            <person name="Martinez A.T."/>
            <person name="Otillar R."/>
            <person name="Spatafora J.W."/>
            <person name="Yadav J.S."/>
            <person name="Aerts A."/>
            <person name="Benoit I."/>
            <person name="Boyd A."/>
            <person name="Carlson A."/>
            <person name="Copeland A."/>
            <person name="Coutinho P.M."/>
            <person name="de Vries R.P."/>
            <person name="Ferreira P."/>
            <person name="Findley K."/>
            <person name="Foster B."/>
            <person name="Gaskell J."/>
            <person name="Glotzer D."/>
            <person name="Gorecki P."/>
            <person name="Heitman J."/>
            <person name="Hesse C."/>
            <person name="Hori C."/>
            <person name="Igarashi K."/>
            <person name="Jurgens J.A."/>
            <person name="Kallen N."/>
            <person name="Kersten P."/>
            <person name="Kohler A."/>
            <person name="Kuees U."/>
            <person name="Kumar T.K.A."/>
            <person name="Kuo A."/>
            <person name="LaButti K."/>
            <person name="Larrondo L.F."/>
            <person name="Lindquist E."/>
            <person name="Ling A."/>
            <person name="Lombard V."/>
            <person name="Lucas S."/>
            <person name="Lundell T."/>
            <person name="Martin R."/>
            <person name="McLaughlin D.J."/>
            <person name="Morgenstern I."/>
            <person name="Morin E."/>
            <person name="Murat C."/>
            <person name="Nagy L.G."/>
            <person name="Nolan M."/>
            <person name="Ohm R.A."/>
            <person name="Patyshakuliyeva A."/>
            <person name="Rokas A."/>
            <person name="Ruiz-Duenas F.J."/>
            <person name="Sabat G."/>
            <person name="Salamov A."/>
            <person name="Samejima M."/>
            <person name="Schmutz J."/>
            <person name="Slot J.C."/>
            <person name="St John F."/>
            <person name="Stenlid J."/>
            <person name="Sun H."/>
            <person name="Sun S."/>
            <person name="Syed K."/>
            <person name="Tsang A."/>
            <person name="Wiebenga A."/>
            <person name="Young D."/>
            <person name="Pisabarro A."/>
            <person name="Eastwood D.C."/>
            <person name="Martin F."/>
            <person name="Cullen D."/>
            <person name="Grigoriev I.V."/>
            <person name="Hibbett D.S."/>
        </authorList>
    </citation>
    <scope>NUCLEOTIDE SEQUENCE [LARGE SCALE GENOMIC DNA]</scope>
    <source>
        <strain evidence="2 3">MD-104</strain>
    </source>
</reference>
<evidence type="ECO:0000313" key="3">
    <source>
        <dbReference type="Proteomes" id="UP000218811"/>
    </source>
</evidence>
<feature type="compositionally biased region" description="Basic and acidic residues" evidence="1">
    <location>
        <begin position="22"/>
        <end position="40"/>
    </location>
</feature>
<evidence type="ECO:0000256" key="1">
    <source>
        <dbReference type="SAM" id="MobiDB-lite"/>
    </source>
</evidence>
<dbReference type="SUPFAM" id="SSF56112">
    <property type="entry name" value="Protein kinase-like (PK-like)"/>
    <property type="match status" value="1"/>
</dbReference>
<protein>
    <submittedName>
        <fullName evidence="2">Uncharacterized protein</fullName>
    </submittedName>
</protein>
<dbReference type="AlphaFoldDB" id="A0A2H3JN17"/>
<dbReference type="OrthoDB" id="4062651at2759"/>
<feature type="compositionally biased region" description="Polar residues" evidence="1">
    <location>
        <begin position="1"/>
        <end position="20"/>
    </location>
</feature>
<accession>A0A2H3JN17</accession>